<protein>
    <submittedName>
        <fullName evidence="1">Uncharacterized protein</fullName>
    </submittedName>
</protein>
<evidence type="ECO:0000313" key="1">
    <source>
        <dbReference type="EMBL" id="KIW92531.1"/>
    </source>
</evidence>
<sequence>MARSLPGLDLPRKCGPIMEEVDEYVQFVHFTAKEYLFSPKIHGCIELAEATLSLAKCCVSYFCQRHHQSGLTDQDLEVNILSGLYRLQNFAAAMWLELVECYIDLNKQSQLPNALIDVLESSQAFTADDEEGEQPSLKVLKSRSPVLYEMERTPILPALQEK</sequence>
<organism evidence="1 2">
    <name type="scientific">Cladophialophora bantiana (strain ATCC 10958 / CBS 173.52 / CDC B-1940 / NIH 8579)</name>
    <name type="common">Xylohypha bantiana</name>
    <dbReference type="NCBI Taxonomy" id="1442370"/>
    <lineage>
        <taxon>Eukaryota</taxon>
        <taxon>Fungi</taxon>
        <taxon>Dikarya</taxon>
        <taxon>Ascomycota</taxon>
        <taxon>Pezizomycotina</taxon>
        <taxon>Eurotiomycetes</taxon>
        <taxon>Chaetothyriomycetidae</taxon>
        <taxon>Chaetothyriales</taxon>
        <taxon>Herpotrichiellaceae</taxon>
        <taxon>Cladophialophora</taxon>
    </lineage>
</organism>
<dbReference type="OrthoDB" id="5421817at2759"/>
<dbReference type="EMBL" id="KN846988">
    <property type="protein sequence ID" value="KIW92531.1"/>
    <property type="molecule type" value="Genomic_DNA"/>
</dbReference>
<dbReference type="Proteomes" id="UP000053789">
    <property type="component" value="Unassembled WGS sequence"/>
</dbReference>
<dbReference type="RefSeq" id="XP_016619200.1">
    <property type="nucleotide sequence ID" value="XM_016764118.1"/>
</dbReference>
<name>A0A0D2ERP0_CLAB1</name>
<keyword evidence="2" id="KW-1185">Reference proteome</keyword>
<dbReference type="AlphaFoldDB" id="A0A0D2ERP0"/>
<proteinExistence type="predicted"/>
<reference evidence="1" key="1">
    <citation type="submission" date="2015-01" db="EMBL/GenBank/DDBJ databases">
        <title>The Genome Sequence of Cladophialophora bantiana CBS 173.52.</title>
        <authorList>
            <consortium name="The Broad Institute Genomics Platform"/>
            <person name="Cuomo C."/>
            <person name="de Hoog S."/>
            <person name="Gorbushina A."/>
            <person name="Stielow B."/>
            <person name="Teixiera M."/>
            <person name="Abouelleil A."/>
            <person name="Chapman S.B."/>
            <person name="Priest M."/>
            <person name="Young S.K."/>
            <person name="Wortman J."/>
            <person name="Nusbaum C."/>
            <person name="Birren B."/>
        </authorList>
    </citation>
    <scope>NUCLEOTIDE SEQUENCE [LARGE SCALE GENOMIC DNA]</scope>
    <source>
        <strain evidence="1">CBS 173.52</strain>
    </source>
</reference>
<evidence type="ECO:0000313" key="2">
    <source>
        <dbReference type="Proteomes" id="UP000053789"/>
    </source>
</evidence>
<dbReference type="GeneID" id="27699306"/>
<dbReference type="HOGENOM" id="CLU_1635196_0_0_1"/>
<accession>A0A0D2ERP0</accession>
<gene>
    <name evidence="1" type="ORF">Z519_06378</name>
</gene>
<dbReference type="VEuPathDB" id="FungiDB:Z519_06378"/>